<accession>A0A1V5SLX3</accession>
<organism evidence="1">
    <name type="scientific">Candidatus Atribacter allofermentans</name>
    <dbReference type="NCBI Taxonomy" id="1852833"/>
    <lineage>
        <taxon>Bacteria</taxon>
        <taxon>Pseudomonadati</taxon>
        <taxon>Atribacterota</taxon>
        <taxon>Atribacteria</taxon>
        <taxon>Atribacterales</taxon>
        <taxon>Atribacteraceae</taxon>
        <taxon>Atribacter</taxon>
    </lineage>
</organism>
<dbReference type="Proteomes" id="UP000485569">
    <property type="component" value="Unassembled WGS sequence"/>
</dbReference>
<sequence length="164" mass="19317">MDSQKPKIGESQENQLLFHQIFLFNARFKQKFEQFDSIRLLTQALYWDYAFLSSSILIQCIIRDKENKVIIHFLRRQHIEKTTRLFKAVLEIGGFSATLNDSRSNSRPSSTNLIGEDCGCRNCRSGFNLGYENRSFYDWYSPDWYVGRNGLHSCSQYCQSELWD</sequence>
<name>A0A1V5SLX3_9BACT</name>
<proteinExistence type="predicted"/>
<reference evidence="1" key="1">
    <citation type="submission" date="2017-02" db="EMBL/GenBank/DDBJ databases">
        <title>Delving into the versatile metabolic prowess of the omnipresent phylum Bacteroidetes.</title>
        <authorList>
            <person name="Nobu M.K."/>
            <person name="Mei R."/>
            <person name="Narihiro T."/>
            <person name="Kuroda K."/>
            <person name="Liu W.-T."/>
        </authorList>
    </citation>
    <scope>NUCLEOTIDE SEQUENCE</scope>
    <source>
        <strain evidence="1">ADurb.Bin276</strain>
    </source>
</reference>
<evidence type="ECO:0000313" key="1">
    <source>
        <dbReference type="EMBL" id="OQA55569.1"/>
    </source>
</evidence>
<dbReference type="EMBL" id="MWBQ01000151">
    <property type="protein sequence ID" value="OQA55569.1"/>
    <property type="molecule type" value="Genomic_DNA"/>
</dbReference>
<dbReference type="AlphaFoldDB" id="A0A1V5SLX3"/>
<comment type="caution">
    <text evidence="1">The sequence shown here is derived from an EMBL/GenBank/DDBJ whole genome shotgun (WGS) entry which is preliminary data.</text>
</comment>
<protein>
    <submittedName>
        <fullName evidence="1">Uncharacterized protein</fullName>
    </submittedName>
</protein>
<gene>
    <name evidence="1" type="ORF">BWY41_01625</name>
</gene>